<keyword evidence="1" id="KW-0378">Hydrolase</keyword>
<feature type="transmembrane region" description="Helical" evidence="2">
    <location>
        <begin position="260"/>
        <end position="283"/>
    </location>
</feature>
<keyword evidence="2" id="KW-0472">Membrane</keyword>
<dbReference type="RefSeq" id="WP_083953890.1">
    <property type="nucleotide sequence ID" value="NZ_JAGIKZ010000001.1"/>
</dbReference>
<name>A0ABS4RAZ9_9BACI</name>
<keyword evidence="1" id="KW-0720">Serine protease</keyword>
<evidence type="ECO:0000256" key="1">
    <source>
        <dbReference type="ARBA" id="ARBA00022825"/>
    </source>
</evidence>
<dbReference type="Pfam" id="PF13365">
    <property type="entry name" value="Trypsin_2"/>
    <property type="match status" value="1"/>
</dbReference>
<dbReference type="Gene3D" id="2.40.10.120">
    <property type="match status" value="1"/>
</dbReference>
<dbReference type="Gene3D" id="2.60.200.20">
    <property type="match status" value="1"/>
</dbReference>
<dbReference type="Proteomes" id="UP001519293">
    <property type="component" value="Unassembled WGS sequence"/>
</dbReference>
<dbReference type="CDD" id="cd00060">
    <property type="entry name" value="FHA"/>
    <property type="match status" value="1"/>
</dbReference>
<dbReference type="InterPro" id="IPR009003">
    <property type="entry name" value="Peptidase_S1_PA"/>
</dbReference>
<dbReference type="InterPro" id="IPR001940">
    <property type="entry name" value="Peptidase_S1C"/>
</dbReference>
<dbReference type="SMART" id="SM00240">
    <property type="entry name" value="FHA"/>
    <property type="match status" value="1"/>
</dbReference>
<dbReference type="Pfam" id="PF00498">
    <property type="entry name" value="FHA"/>
    <property type="match status" value="1"/>
</dbReference>
<keyword evidence="2" id="KW-0812">Transmembrane</keyword>
<evidence type="ECO:0000259" key="3">
    <source>
        <dbReference type="PROSITE" id="PS50006"/>
    </source>
</evidence>
<protein>
    <recommendedName>
        <fullName evidence="3">FHA domain-containing protein</fullName>
    </recommendedName>
</protein>
<dbReference type="PANTHER" id="PTHR43019">
    <property type="entry name" value="SERINE ENDOPROTEASE DEGS"/>
    <property type="match status" value="1"/>
</dbReference>
<organism evidence="4 5">
    <name type="scientific">Cytobacillus eiseniae</name>
    <dbReference type="NCBI Taxonomy" id="762947"/>
    <lineage>
        <taxon>Bacteria</taxon>
        <taxon>Bacillati</taxon>
        <taxon>Bacillota</taxon>
        <taxon>Bacilli</taxon>
        <taxon>Bacillales</taxon>
        <taxon>Bacillaceae</taxon>
        <taxon>Cytobacillus</taxon>
    </lineage>
</organism>
<evidence type="ECO:0000256" key="2">
    <source>
        <dbReference type="SAM" id="Phobius"/>
    </source>
</evidence>
<dbReference type="SUPFAM" id="SSF49879">
    <property type="entry name" value="SMAD/FHA domain"/>
    <property type="match status" value="1"/>
</dbReference>
<dbReference type="InterPro" id="IPR000253">
    <property type="entry name" value="FHA_dom"/>
</dbReference>
<evidence type="ECO:0000313" key="4">
    <source>
        <dbReference type="EMBL" id="MBP2239869.1"/>
    </source>
</evidence>
<dbReference type="PRINTS" id="PR00834">
    <property type="entry name" value="PROTEASES2C"/>
</dbReference>
<sequence>MMMVRPFKRNIRVFLTCLLVSLLFLQILISTNQVKAETRSIDDLRNSVVRILCYGLDGGLYTGSGFSVGMGEPVRHIVTNYHVVEPNLEGVTVLLSKEDQINAVVVAYDKVKDIAVLELTQDLFKRPPMEIGDSKAAIASQDVYALGFPGDADLIDDTPSGDPDDVTITRGIISKISTQGGRGIFQVDVSINSGNSGGPLLNENGQVIGINTFTVTSAAGINGAVKIEELIPMLESRGIEYLSANNNKQSSGSLFAFSKIWLIVAIVCFVFLLIVGLLLFFFIRKRKAHSVHVSHSSPYNQKPVLKGVSGYFAGQTIELVDHDLNIGRDAKQCQLVFPLSMEEISRKHCTLHFDKHAQTFTIEDHSTNGTYLQSGARIPAGKITQLRPGDRFYLSSKDILFEVSWERR</sequence>
<dbReference type="SUPFAM" id="SSF50494">
    <property type="entry name" value="Trypsin-like serine proteases"/>
    <property type="match status" value="1"/>
</dbReference>
<accession>A0ABS4RAZ9</accession>
<dbReference type="PROSITE" id="PS50006">
    <property type="entry name" value="FHA_DOMAIN"/>
    <property type="match status" value="1"/>
</dbReference>
<dbReference type="InterPro" id="IPR008984">
    <property type="entry name" value="SMAD_FHA_dom_sf"/>
</dbReference>
<keyword evidence="1" id="KW-0645">Protease</keyword>
<gene>
    <name evidence="4" type="ORF">J2Z40_000422</name>
</gene>
<feature type="domain" description="FHA" evidence="3">
    <location>
        <begin position="324"/>
        <end position="373"/>
    </location>
</feature>
<evidence type="ECO:0000313" key="5">
    <source>
        <dbReference type="Proteomes" id="UP001519293"/>
    </source>
</evidence>
<dbReference type="PANTHER" id="PTHR43019:SF23">
    <property type="entry name" value="PROTEASE DO-LIKE 5, CHLOROPLASTIC"/>
    <property type="match status" value="1"/>
</dbReference>
<keyword evidence="5" id="KW-1185">Reference proteome</keyword>
<keyword evidence="2" id="KW-1133">Transmembrane helix</keyword>
<dbReference type="EMBL" id="JAGIKZ010000001">
    <property type="protein sequence ID" value="MBP2239869.1"/>
    <property type="molecule type" value="Genomic_DNA"/>
</dbReference>
<comment type="caution">
    <text evidence="4">The sequence shown here is derived from an EMBL/GenBank/DDBJ whole genome shotgun (WGS) entry which is preliminary data.</text>
</comment>
<proteinExistence type="predicted"/>
<reference evidence="4 5" key="1">
    <citation type="submission" date="2021-03" db="EMBL/GenBank/DDBJ databases">
        <title>Genomic Encyclopedia of Type Strains, Phase IV (KMG-IV): sequencing the most valuable type-strain genomes for metagenomic binning, comparative biology and taxonomic classification.</title>
        <authorList>
            <person name="Goeker M."/>
        </authorList>
    </citation>
    <scope>NUCLEOTIDE SEQUENCE [LARGE SCALE GENOMIC DNA]</scope>
    <source>
        <strain evidence="4 5">DSM 26675</strain>
    </source>
</reference>